<feature type="domain" description="Acyl-CoA dehydrogenase/oxidase N-terminal" evidence="14">
    <location>
        <begin position="19"/>
        <end position="130"/>
    </location>
</feature>
<evidence type="ECO:0000256" key="9">
    <source>
        <dbReference type="ARBA" id="ARBA00039033"/>
    </source>
</evidence>
<keyword evidence="3 11" id="KW-0285">Flavoprotein</keyword>
<comment type="caution">
    <text evidence="15">The sequence shown here is derived from an EMBL/GenBank/DDBJ whole genome shotgun (WGS) entry which is preliminary data.</text>
</comment>
<feature type="domain" description="Acyl-CoA oxidase/dehydrogenase middle" evidence="13">
    <location>
        <begin position="134"/>
        <end position="224"/>
    </location>
</feature>
<comment type="cofactor">
    <cofactor evidence="1 11">
        <name>FAD</name>
        <dbReference type="ChEBI" id="CHEBI:57692"/>
    </cofactor>
</comment>
<dbReference type="EC" id="1.3.8.6" evidence="9"/>
<dbReference type="SUPFAM" id="SSF47203">
    <property type="entry name" value="Acyl-CoA dehydrogenase C-terminal domain-like"/>
    <property type="match status" value="1"/>
</dbReference>
<dbReference type="InterPro" id="IPR006091">
    <property type="entry name" value="Acyl-CoA_Oxase/DH_mid-dom"/>
</dbReference>
<dbReference type="RefSeq" id="WP_153449459.1">
    <property type="nucleotide sequence ID" value="NZ_WEGJ01000001.1"/>
</dbReference>
<dbReference type="InterPro" id="IPR006089">
    <property type="entry name" value="Acyl-CoA_DH_CS"/>
</dbReference>
<evidence type="ECO:0000259" key="14">
    <source>
        <dbReference type="Pfam" id="PF02771"/>
    </source>
</evidence>
<comment type="similarity">
    <text evidence="2 11">Belongs to the acyl-CoA dehydrogenase family.</text>
</comment>
<accession>A0A7K0CAC7</accession>
<dbReference type="PANTHER" id="PTHR42807">
    <property type="entry name" value="GLUTARYL-COA DEHYDROGENASE, MITOCHONDRIAL"/>
    <property type="match status" value="1"/>
</dbReference>
<evidence type="ECO:0000313" key="16">
    <source>
        <dbReference type="Proteomes" id="UP000466345"/>
    </source>
</evidence>
<evidence type="ECO:0000256" key="3">
    <source>
        <dbReference type="ARBA" id="ARBA00022630"/>
    </source>
</evidence>
<dbReference type="GO" id="GO:0050660">
    <property type="term" value="F:flavin adenine dinucleotide binding"/>
    <property type="evidence" value="ECO:0007669"/>
    <property type="project" value="InterPro"/>
</dbReference>
<dbReference type="GO" id="GO:0000062">
    <property type="term" value="F:fatty-acyl-CoA binding"/>
    <property type="evidence" value="ECO:0007669"/>
    <property type="project" value="TreeGrafter"/>
</dbReference>
<keyword evidence="5" id="KW-0809">Transit peptide</keyword>
<dbReference type="InterPro" id="IPR052033">
    <property type="entry name" value="Glutaryl-CoA_DH_mitochondrial"/>
</dbReference>
<dbReference type="PROSITE" id="PS00072">
    <property type="entry name" value="ACYL_COA_DH_1"/>
    <property type="match status" value="1"/>
</dbReference>
<dbReference type="Gene3D" id="1.20.140.10">
    <property type="entry name" value="Butyryl-CoA Dehydrogenase, subunit A, domain 3"/>
    <property type="match status" value="1"/>
</dbReference>
<dbReference type="InterPro" id="IPR036250">
    <property type="entry name" value="AcylCo_DH-like_C"/>
</dbReference>
<dbReference type="AlphaFoldDB" id="A0A7K0CAC7"/>
<dbReference type="PANTHER" id="PTHR42807:SF1">
    <property type="entry name" value="GLUTARYL-COA DEHYDROGENASE, MITOCHONDRIAL"/>
    <property type="match status" value="1"/>
</dbReference>
<dbReference type="InterPro" id="IPR037069">
    <property type="entry name" value="AcylCoA_DH/ox_N_sf"/>
</dbReference>
<evidence type="ECO:0000256" key="8">
    <source>
        <dbReference type="ARBA" id="ARBA00037927"/>
    </source>
</evidence>
<dbReference type="Pfam" id="PF00441">
    <property type="entry name" value="Acyl-CoA_dh_1"/>
    <property type="match status" value="1"/>
</dbReference>
<keyword evidence="16" id="KW-1185">Reference proteome</keyword>
<dbReference type="GO" id="GO:0046949">
    <property type="term" value="P:fatty-acyl-CoA biosynthetic process"/>
    <property type="evidence" value="ECO:0007669"/>
    <property type="project" value="TreeGrafter"/>
</dbReference>
<gene>
    <name evidence="15" type="primary">bcd</name>
    <name evidence="15" type="ORF">SRB5_01960</name>
</gene>
<evidence type="ECO:0000256" key="2">
    <source>
        <dbReference type="ARBA" id="ARBA00009347"/>
    </source>
</evidence>
<reference evidence="15 16" key="1">
    <citation type="submission" date="2019-10" db="EMBL/GenBank/DDBJ databases">
        <title>Streptomyces smaragdinus sp. nov. and Streptomyces fabii sp. nov., isolated from the gut of fungus growing-termite Macrotermes natalensis.</title>
        <authorList>
            <person name="Schwitalla J."/>
            <person name="Benndorf R."/>
            <person name="Martin K."/>
            <person name="De Beer W."/>
            <person name="Kaster A.-K."/>
            <person name="Vollmers J."/>
            <person name="Poulsen M."/>
            <person name="Beemelmanns C."/>
        </authorList>
    </citation>
    <scope>NUCLEOTIDE SEQUENCE [LARGE SCALE GENOMIC DNA]</scope>
    <source>
        <strain evidence="15 16">RB5</strain>
    </source>
</reference>
<dbReference type="InterPro" id="IPR013786">
    <property type="entry name" value="AcylCoA_DH/ox_N"/>
</dbReference>
<protein>
    <recommendedName>
        <fullName evidence="9">glutaryl-CoA dehydrogenase (ETF)</fullName>
        <ecNumber evidence="9">1.3.8.6</ecNumber>
    </recommendedName>
</protein>
<evidence type="ECO:0000256" key="11">
    <source>
        <dbReference type="RuleBase" id="RU362125"/>
    </source>
</evidence>
<dbReference type="GO" id="GO:0033539">
    <property type="term" value="P:fatty acid beta-oxidation using acyl-CoA dehydrogenase"/>
    <property type="evidence" value="ECO:0007669"/>
    <property type="project" value="TreeGrafter"/>
</dbReference>
<dbReference type="Proteomes" id="UP000466345">
    <property type="component" value="Unassembled WGS sequence"/>
</dbReference>
<evidence type="ECO:0000256" key="5">
    <source>
        <dbReference type="ARBA" id="ARBA00022946"/>
    </source>
</evidence>
<evidence type="ECO:0000256" key="4">
    <source>
        <dbReference type="ARBA" id="ARBA00022827"/>
    </source>
</evidence>
<evidence type="ECO:0000256" key="1">
    <source>
        <dbReference type="ARBA" id="ARBA00001974"/>
    </source>
</evidence>
<organism evidence="15 16">
    <name type="scientific">Streptomyces smaragdinus</name>
    <dbReference type="NCBI Taxonomy" id="2585196"/>
    <lineage>
        <taxon>Bacteria</taxon>
        <taxon>Bacillati</taxon>
        <taxon>Actinomycetota</taxon>
        <taxon>Actinomycetes</taxon>
        <taxon>Kitasatosporales</taxon>
        <taxon>Streptomycetaceae</taxon>
        <taxon>Streptomyces</taxon>
    </lineage>
</organism>
<keyword evidence="4 11" id="KW-0274">FAD</keyword>
<dbReference type="InterPro" id="IPR009075">
    <property type="entry name" value="AcylCo_DH/oxidase_C"/>
</dbReference>
<feature type="domain" description="Acyl-CoA dehydrogenase/oxidase C-terminal" evidence="12">
    <location>
        <begin position="236"/>
        <end position="383"/>
    </location>
</feature>
<sequence>MTTTPVHPFDLIGLDGLLSEEEREIQKTVRAMGDKELRPHIAEWFEHGLPAREVARNLGELGVLGMHLEGYGCAGTNAVSYGLACLELEAVDSGLRSLVSVQGSLAMYAIWKYGTEEHKQQWLPGMAAGEKIGCFGLTEPDAGSDPGSMRTNARRDGDDWVLNGTKMWITNGSVADVAVVWARAEDGVRGFVVPAGTPGFSAPEITRKLSLRASVTSELVLDEVRLPADAMLPHARGLSGPLGCLNEARYGIVFGALGAARDCLETALSYVADRTVFGRSLASYQLTQQKLADMTVELDKGILLALRLGRLKDEGRITPEQISVGKLNNVREALDIARQCRTLLGANGITLEYPVLRHANNLESVLTYEGTSEVHTLAIGRALTGEAAFR</sequence>
<evidence type="ECO:0000259" key="12">
    <source>
        <dbReference type="Pfam" id="PF00441"/>
    </source>
</evidence>
<dbReference type="SUPFAM" id="SSF56645">
    <property type="entry name" value="Acyl-CoA dehydrogenase NM domain-like"/>
    <property type="match status" value="1"/>
</dbReference>
<dbReference type="OrthoDB" id="8876745at2"/>
<dbReference type="Pfam" id="PF02771">
    <property type="entry name" value="Acyl-CoA_dh_N"/>
    <property type="match status" value="1"/>
</dbReference>
<evidence type="ECO:0000259" key="13">
    <source>
        <dbReference type="Pfam" id="PF02770"/>
    </source>
</evidence>
<comment type="pathway">
    <text evidence="8">Amino-acid metabolism; tryptophan metabolism.</text>
</comment>
<comment type="catalytic activity">
    <reaction evidence="10">
        <text>glutaryl-CoA + oxidized [electron-transfer flavoprotein] + 2 H(+) = (2E)-butenoyl-CoA + reduced [electron-transfer flavoprotein] + CO2</text>
        <dbReference type="Rhea" id="RHEA:13389"/>
        <dbReference type="Rhea" id="RHEA-COMP:10685"/>
        <dbReference type="Rhea" id="RHEA-COMP:10686"/>
        <dbReference type="ChEBI" id="CHEBI:15378"/>
        <dbReference type="ChEBI" id="CHEBI:16526"/>
        <dbReference type="ChEBI" id="CHEBI:57332"/>
        <dbReference type="ChEBI" id="CHEBI:57378"/>
        <dbReference type="ChEBI" id="CHEBI:57692"/>
        <dbReference type="ChEBI" id="CHEBI:58307"/>
        <dbReference type="EC" id="1.3.8.6"/>
    </reaction>
</comment>
<name>A0A7K0CAC7_9ACTN</name>
<evidence type="ECO:0000256" key="6">
    <source>
        <dbReference type="ARBA" id="ARBA00023002"/>
    </source>
</evidence>
<dbReference type="Pfam" id="PF02770">
    <property type="entry name" value="Acyl-CoA_dh_M"/>
    <property type="match status" value="1"/>
</dbReference>
<evidence type="ECO:0000256" key="7">
    <source>
        <dbReference type="ARBA" id="ARBA00037899"/>
    </source>
</evidence>
<dbReference type="FunFam" id="2.40.110.10:FF:000002">
    <property type="entry name" value="Acyl-CoA dehydrogenase fadE12"/>
    <property type="match status" value="1"/>
</dbReference>
<dbReference type="InterPro" id="IPR009100">
    <property type="entry name" value="AcylCoA_DH/oxidase_NM_dom_sf"/>
</dbReference>
<dbReference type="InterPro" id="IPR046373">
    <property type="entry name" value="Acyl-CoA_Oxase/DH_mid-dom_sf"/>
</dbReference>
<keyword evidence="6 11" id="KW-0560">Oxidoreductase</keyword>
<evidence type="ECO:0000313" key="15">
    <source>
        <dbReference type="EMBL" id="MQY10092.1"/>
    </source>
</evidence>
<evidence type="ECO:0000256" key="10">
    <source>
        <dbReference type="ARBA" id="ARBA00049493"/>
    </source>
</evidence>
<comment type="pathway">
    <text evidence="7">Amino-acid metabolism; lysine degradation.</text>
</comment>
<dbReference type="GO" id="GO:0004361">
    <property type="term" value="F:glutaryl-CoA dehydrogenase activity"/>
    <property type="evidence" value="ECO:0007669"/>
    <property type="project" value="UniProtKB-EC"/>
</dbReference>
<dbReference type="Gene3D" id="1.10.540.10">
    <property type="entry name" value="Acyl-CoA dehydrogenase/oxidase, N-terminal domain"/>
    <property type="match status" value="1"/>
</dbReference>
<dbReference type="Gene3D" id="2.40.110.10">
    <property type="entry name" value="Butyryl-CoA Dehydrogenase, subunit A, domain 2"/>
    <property type="match status" value="1"/>
</dbReference>
<dbReference type="EMBL" id="WEGJ01000001">
    <property type="protein sequence ID" value="MQY10092.1"/>
    <property type="molecule type" value="Genomic_DNA"/>
</dbReference>
<proteinExistence type="inferred from homology"/>